<dbReference type="Pfam" id="PF01345">
    <property type="entry name" value="DUF11"/>
    <property type="match status" value="1"/>
</dbReference>
<dbReference type="SUPFAM" id="SSF50939">
    <property type="entry name" value="Sialidases"/>
    <property type="match status" value="1"/>
</dbReference>
<dbReference type="OrthoDB" id="6057062at2"/>
<dbReference type="EMBL" id="FXAM01000001">
    <property type="protein sequence ID" value="SMF96110.1"/>
    <property type="molecule type" value="Genomic_DNA"/>
</dbReference>
<name>A0A1Y6D106_9GAMM</name>
<reference evidence="2 3" key="1">
    <citation type="submission" date="2016-12" db="EMBL/GenBank/DDBJ databases">
        <authorList>
            <person name="Song W.-J."/>
            <person name="Kurnit D.M."/>
        </authorList>
    </citation>
    <scope>NUCLEOTIDE SEQUENCE [LARGE SCALE GENOMIC DNA]</scope>
    <source>
        <strain evidence="2 3">175</strain>
    </source>
</reference>
<dbReference type="InterPro" id="IPR047589">
    <property type="entry name" value="DUF11_rpt"/>
</dbReference>
<dbReference type="Gene3D" id="2.60.40.740">
    <property type="match status" value="1"/>
</dbReference>
<evidence type="ECO:0000313" key="2">
    <source>
        <dbReference type="EMBL" id="SMF96110.1"/>
    </source>
</evidence>
<dbReference type="STRING" id="1760988.SAMN02949497_3493"/>
<keyword evidence="3" id="KW-1185">Reference proteome</keyword>
<gene>
    <name evidence="2" type="ORF">SAMN02949497_3493</name>
</gene>
<evidence type="ECO:0000313" key="3">
    <source>
        <dbReference type="Proteomes" id="UP000192923"/>
    </source>
</evidence>
<dbReference type="InterPro" id="IPR001434">
    <property type="entry name" value="OmcB-like_DUF11"/>
</dbReference>
<dbReference type="NCBIfam" id="TIGR01451">
    <property type="entry name" value="B_ant_repeat"/>
    <property type="match status" value="1"/>
</dbReference>
<accession>A0A1Y6D106</accession>
<feature type="domain" description="DUF11" evidence="1">
    <location>
        <begin position="407"/>
        <end position="506"/>
    </location>
</feature>
<protein>
    <submittedName>
        <fullName evidence="2">Conserved repeat domain-containing protein</fullName>
    </submittedName>
</protein>
<dbReference type="InterPro" id="IPR036278">
    <property type="entry name" value="Sialidase_sf"/>
</dbReference>
<proteinExistence type="predicted"/>
<dbReference type="AlphaFoldDB" id="A0A1Y6D106"/>
<sequence length="725" mass="75121">MNRRGMRAWPGVLVWCLWLLWCLWHPAGAVTTLAVGPGVESLPVVAVNTGNGELLAVWYDTTPSSAIESGAYDQVVGRRIDASGQPVGTVFLISDRVLSAPTLGGSRPAVAYNSKRGEFLVVYDRAYDGSAEPGLYAQRVSAEGLLLGDEITLSSGSGQGSVRVAYDPVADDYLMVWTSDQGIIGQFFDGAGAALGQSAVFAPSGAKNPALAFSPSSRRFLLAYEAASGSVSDILGFMIAADGSSGTQIALATAAGAQTTPGVAFNSQTNQFLVTWTDARDSTLPAAAYGQLLGDSGGLKGGNVKLAPAALAPRPVYSPVTGNYLVAWGVNNSASAKVGFIRGRLFKAGLAAVGAGFFISADTTTSRPALIVRPAAGDAYAVWAGTSSGKSAIFGTLVPLAPASAKLSLGMTAQPLRAEVGETVTYTLRVTNKGSASAKTATLKDKLPASLTLVSATSDAGSCAVESNTAQCELGEIKAGAVVNVTVTATAAGLGKPVNTATLSWDNGGSTLAKVSAQTAVKISYPGTLVLLSPNGGETLAAGSAYTLQWQVQGARNGDTLKFSLFYSQDGAITWTRIAKDVEGDSYPWTVPATLGNQHVRLRVVGYFNGKPLGHDLSDGRPMIEVLKLTAPNGGEQWGAGQVQTIAWTTQATHRPVAKVSLFYSRNGQDNWKKIADVYDNTGSFAWTVPTLSKPSDRAKVRVVLKDAQGVELGADKSDGAFGLD</sequence>
<organism evidence="2 3">
    <name type="scientific">Methylomagnum ishizawai</name>
    <dbReference type="NCBI Taxonomy" id="1760988"/>
    <lineage>
        <taxon>Bacteria</taxon>
        <taxon>Pseudomonadati</taxon>
        <taxon>Pseudomonadota</taxon>
        <taxon>Gammaproteobacteria</taxon>
        <taxon>Methylococcales</taxon>
        <taxon>Methylococcaceae</taxon>
        <taxon>Methylomagnum</taxon>
    </lineage>
</organism>
<dbReference type="RefSeq" id="WP_085214905.1">
    <property type="nucleotide sequence ID" value="NZ_FXAM01000001.1"/>
</dbReference>
<dbReference type="Proteomes" id="UP000192923">
    <property type="component" value="Unassembled WGS sequence"/>
</dbReference>
<evidence type="ECO:0000259" key="1">
    <source>
        <dbReference type="Pfam" id="PF01345"/>
    </source>
</evidence>